<keyword evidence="11" id="KW-1185">Reference proteome</keyword>
<dbReference type="InParanoid" id="A0A663EZJ4"/>
<accession>A0A663EZJ4</accession>
<dbReference type="PANTHER" id="PTHR23292:SF46">
    <property type="entry name" value="LIPOPOLYSACCHARIDE-INDUCED TUMOR NECROSIS FACTOR-ALPHA FACTOR HOMOLOG"/>
    <property type="match status" value="1"/>
</dbReference>
<dbReference type="Pfam" id="PF10601">
    <property type="entry name" value="zf-LITAF-like"/>
    <property type="match status" value="1"/>
</dbReference>
<dbReference type="Ensembl" id="ENSACCT00020018274.1">
    <property type="protein sequence ID" value="ENSACCP00020017513.1"/>
    <property type="gene ID" value="ENSACCG00020012019.1"/>
</dbReference>
<protein>
    <submittedName>
        <fullName evidence="10">Lipopolysaccharide induced TNF factor</fullName>
    </submittedName>
</protein>
<keyword evidence="7" id="KW-0472">Membrane</keyword>
<keyword evidence="5" id="KW-0479">Metal-binding</keyword>
<evidence type="ECO:0000313" key="10">
    <source>
        <dbReference type="Ensembl" id="ENSACCP00020017513.1"/>
    </source>
</evidence>
<proteinExistence type="inferred from homology"/>
<dbReference type="GO" id="GO:0098560">
    <property type="term" value="C:cytoplasmic side of late endosome membrane"/>
    <property type="evidence" value="ECO:0007669"/>
    <property type="project" value="TreeGrafter"/>
</dbReference>
<dbReference type="GO" id="GO:0098574">
    <property type="term" value="C:cytoplasmic side of lysosomal membrane"/>
    <property type="evidence" value="ECO:0007669"/>
    <property type="project" value="TreeGrafter"/>
</dbReference>
<evidence type="ECO:0000256" key="3">
    <source>
        <dbReference type="ARBA" id="ARBA00004630"/>
    </source>
</evidence>
<reference evidence="10" key="2">
    <citation type="submission" date="2025-09" db="UniProtKB">
        <authorList>
            <consortium name="Ensembl"/>
        </authorList>
    </citation>
    <scope>IDENTIFICATION</scope>
</reference>
<dbReference type="Proteomes" id="UP000472275">
    <property type="component" value="Chromosome 25"/>
</dbReference>
<evidence type="ECO:0000256" key="4">
    <source>
        <dbReference type="ARBA" id="ARBA00005975"/>
    </source>
</evidence>
<dbReference type="SMART" id="SM00714">
    <property type="entry name" value="LITAF"/>
    <property type="match status" value="1"/>
</dbReference>
<name>A0A663EZJ4_AQUCH</name>
<dbReference type="GO" id="GO:0008270">
    <property type="term" value="F:zinc ion binding"/>
    <property type="evidence" value="ECO:0007669"/>
    <property type="project" value="TreeGrafter"/>
</dbReference>
<dbReference type="InterPro" id="IPR037519">
    <property type="entry name" value="LITAF_fam"/>
</dbReference>
<comment type="subcellular location">
    <subcellularLocation>
        <location evidence="1">Endosome membrane</location>
        <topology evidence="1">Peripheral membrane protein</topology>
        <orientation evidence="1">Cytoplasmic side</orientation>
    </subcellularLocation>
    <subcellularLocation>
        <location evidence="2">Late endosome membrane</location>
    </subcellularLocation>
    <subcellularLocation>
        <location evidence="3">Lysosome membrane</location>
        <topology evidence="3">Peripheral membrane protein</topology>
        <orientation evidence="3">Cytoplasmic side</orientation>
    </subcellularLocation>
</comment>
<keyword evidence="6" id="KW-0862">Zinc</keyword>
<evidence type="ECO:0000259" key="9">
    <source>
        <dbReference type="PROSITE" id="PS51837"/>
    </source>
</evidence>
<dbReference type="PROSITE" id="PS51837">
    <property type="entry name" value="LITAF"/>
    <property type="match status" value="1"/>
</dbReference>
<dbReference type="GO" id="GO:0005634">
    <property type="term" value="C:nucleus"/>
    <property type="evidence" value="ECO:0007669"/>
    <property type="project" value="TreeGrafter"/>
</dbReference>
<dbReference type="AlphaFoldDB" id="A0A663EZJ4"/>
<evidence type="ECO:0000256" key="7">
    <source>
        <dbReference type="ARBA" id="ARBA00023136"/>
    </source>
</evidence>
<dbReference type="GO" id="GO:0001817">
    <property type="term" value="P:regulation of cytokine production"/>
    <property type="evidence" value="ECO:0007669"/>
    <property type="project" value="TreeGrafter"/>
</dbReference>
<evidence type="ECO:0000256" key="2">
    <source>
        <dbReference type="ARBA" id="ARBA00004414"/>
    </source>
</evidence>
<sequence>RRAAPRCGTRWLRSHPGRWLRGAAAPSDRLGPGRGLSRAQAWGGGLSRRGSRAAGARSLARVSRGKARRRASVGTGQALRGGGFTRAERGGRAGRHARTRCGAILLVFLVGVFLDLKDQIPQLSIASNFLLCVTNVQQSSVSLPTQCRLCCTLRFEAGLDTMSAPCGIPVPSAPPSYEETTGINVSYPHTYPVPEPGQKPDGKGMNPPPYLGQPAPANNPITVQTVYVQQPVVFYDRPVQMCCPSCNQMIVTRLSYDSGALTWLSCGGLCLLGCIAGCCLIPFCIDALKDVDHSCPNCNALIGSYKRL</sequence>
<feature type="region of interest" description="Disordered" evidence="8">
    <location>
        <begin position="23"/>
        <end position="91"/>
    </location>
</feature>
<evidence type="ECO:0000313" key="11">
    <source>
        <dbReference type="Proteomes" id="UP000472275"/>
    </source>
</evidence>
<comment type="similarity">
    <text evidence="4">Belongs to the CDIP1/LITAF family.</text>
</comment>
<organism evidence="10 11">
    <name type="scientific">Aquila chrysaetos chrysaetos</name>
    <dbReference type="NCBI Taxonomy" id="223781"/>
    <lineage>
        <taxon>Eukaryota</taxon>
        <taxon>Metazoa</taxon>
        <taxon>Chordata</taxon>
        <taxon>Craniata</taxon>
        <taxon>Vertebrata</taxon>
        <taxon>Euteleostomi</taxon>
        <taxon>Archelosauria</taxon>
        <taxon>Archosauria</taxon>
        <taxon>Dinosauria</taxon>
        <taxon>Saurischia</taxon>
        <taxon>Theropoda</taxon>
        <taxon>Coelurosauria</taxon>
        <taxon>Aves</taxon>
        <taxon>Neognathae</taxon>
        <taxon>Neoaves</taxon>
        <taxon>Telluraves</taxon>
        <taxon>Accipitrimorphae</taxon>
        <taxon>Accipitriformes</taxon>
        <taxon>Accipitridae</taxon>
        <taxon>Accipitrinae</taxon>
        <taxon>Aquila</taxon>
    </lineage>
</organism>
<feature type="domain" description="LITAF" evidence="9">
    <location>
        <begin position="223"/>
        <end position="307"/>
    </location>
</feature>
<evidence type="ECO:0000256" key="5">
    <source>
        <dbReference type="ARBA" id="ARBA00022723"/>
    </source>
</evidence>
<dbReference type="GeneTree" id="ENSGT00940000155366"/>
<evidence type="ECO:0000256" key="8">
    <source>
        <dbReference type="SAM" id="MobiDB-lite"/>
    </source>
</evidence>
<feature type="compositionally biased region" description="Low complexity" evidence="8">
    <location>
        <begin position="52"/>
        <end position="62"/>
    </location>
</feature>
<reference evidence="10" key="1">
    <citation type="submission" date="2025-08" db="UniProtKB">
        <authorList>
            <consortium name="Ensembl"/>
        </authorList>
    </citation>
    <scope>IDENTIFICATION</scope>
</reference>
<evidence type="ECO:0000256" key="6">
    <source>
        <dbReference type="ARBA" id="ARBA00022833"/>
    </source>
</evidence>
<dbReference type="InterPro" id="IPR006629">
    <property type="entry name" value="LITAF"/>
</dbReference>
<evidence type="ECO:0000256" key="1">
    <source>
        <dbReference type="ARBA" id="ARBA00004125"/>
    </source>
</evidence>
<dbReference type="PANTHER" id="PTHR23292">
    <property type="entry name" value="LIPOPOLYSACCHARIDE-INDUCED TUMOR NECROSIS FACTOR-ALPHA FACTOR"/>
    <property type="match status" value="1"/>
</dbReference>